<dbReference type="Gene3D" id="2.60.40.1820">
    <property type="match status" value="1"/>
</dbReference>
<dbReference type="Proteomes" id="UP000664795">
    <property type="component" value="Unassembled WGS sequence"/>
</dbReference>
<keyword evidence="1" id="KW-0732">Signal</keyword>
<name>A0A939G8L9_9BACT</name>
<organism evidence="2 3">
    <name type="scientific">Fibrella aquatilis</name>
    <dbReference type="NCBI Taxonomy" id="2817059"/>
    <lineage>
        <taxon>Bacteria</taxon>
        <taxon>Pseudomonadati</taxon>
        <taxon>Bacteroidota</taxon>
        <taxon>Cytophagia</taxon>
        <taxon>Cytophagales</taxon>
        <taxon>Spirosomataceae</taxon>
        <taxon>Fibrella</taxon>
    </lineage>
</organism>
<sequence length="209" mass="22867">MKKSALLLLLALPALFYACGVSRQIGEAKALGDCKYVIVSADSMLVAGYDVREFKSIRRIEDINPLKYPRLAAGLLARNIPFGTRINLQITNPTLKLAALNQLEYRVLLAGKELANGFINQRIEVPAAGGKTVIPVHLKTNAYELVTDPATRDAFTSLMRNLSGDKSSTPTKVTIKIKPTIDMFNKAVNYPGYINIEQELTSNMLVGGN</sequence>
<dbReference type="EMBL" id="JAFMYU010000010">
    <property type="protein sequence ID" value="MBO0932147.1"/>
    <property type="molecule type" value="Genomic_DNA"/>
</dbReference>
<dbReference type="PROSITE" id="PS51257">
    <property type="entry name" value="PROKAR_LIPOPROTEIN"/>
    <property type="match status" value="1"/>
</dbReference>
<feature type="chain" id="PRO_5037290613" description="Late embryogenesis abundant protein" evidence="1">
    <location>
        <begin position="19"/>
        <end position="209"/>
    </location>
</feature>
<dbReference type="AlphaFoldDB" id="A0A939G8L9"/>
<accession>A0A939G8L9</accession>
<gene>
    <name evidence="2" type="ORF">J2I48_14135</name>
</gene>
<protein>
    <recommendedName>
        <fullName evidence="4">Late embryogenesis abundant protein</fullName>
    </recommendedName>
</protein>
<dbReference type="RefSeq" id="WP_207336116.1">
    <property type="nucleotide sequence ID" value="NZ_JAFMYU010000010.1"/>
</dbReference>
<reference evidence="2 3" key="1">
    <citation type="submission" date="2021-03" db="EMBL/GenBank/DDBJ databases">
        <title>Fibrella sp. HMF5036 genome sequencing and assembly.</title>
        <authorList>
            <person name="Kang H."/>
            <person name="Kim H."/>
            <person name="Bae S."/>
            <person name="Joh K."/>
        </authorList>
    </citation>
    <scope>NUCLEOTIDE SEQUENCE [LARGE SCALE GENOMIC DNA]</scope>
    <source>
        <strain evidence="2 3">HMF5036</strain>
    </source>
</reference>
<proteinExistence type="predicted"/>
<evidence type="ECO:0000256" key="1">
    <source>
        <dbReference type="SAM" id="SignalP"/>
    </source>
</evidence>
<comment type="caution">
    <text evidence="2">The sequence shown here is derived from an EMBL/GenBank/DDBJ whole genome shotgun (WGS) entry which is preliminary data.</text>
</comment>
<keyword evidence="3" id="KW-1185">Reference proteome</keyword>
<evidence type="ECO:0008006" key="4">
    <source>
        <dbReference type="Google" id="ProtNLM"/>
    </source>
</evidence>
<feature type="signal peptide" evidence="1">
    <location>
        <begin position="1"/>
        <end position="18"/>
    </location>
</feature>
<dbReference type="SUPFAM" id="SSF117070">
    <property type="entry name" value="LEA14-like"/>
    <property type="match status" value="1"/>
</dbReference>
<evidence type="ECO:0000313" key="2">
    <source>
        <dbReference type="EMBL" id="MBO0932147.1"/>
    </source>
</evidence>
<evidence type="ECO:0000313" key="3">
    <source>
        <dbReference type="Proteomes" id="UP000664795"/>
    </source>
</evidence>